<proteinExistence type="predicted"/>
<comment type="caution">
    <text evidence="1">The sequence shown here is derived from an EMBL/GenBank/DDBJ whole genome shotgun (WGS) entry which is preliminary data.</text>
</comment>
<dbReference type="PATRIC" id="fig|1227453.3.peg.3416"/>
<dbReference type="AlphaFoldDB" id="M0L8M3"/>
<keyword evidence="2" id="KW-1185">Reference proteome</keyword>
<evidence type="ECO:0000313" key="2">
    <source>
        <dbReference type="Proteomes" id="UP000011524"/>
    </source>
</evidence>
<protein>
    <submittedName>
        <fullName evidence="1">Nuclease subunit B-like protein</fullName>
    </submittedName>
</protein>
<organism evidence="1 2">
    <name type="scientific">Haloarcula japonica (strain ATCC 49778 / DSM 6131 / JCM 7785 / NBRC 101032 / NCIMB 13157 / TR-1)</name>
    <dbReference type="NCBI Taxonomy" id="1227453"/>
    <lineage>
        <taxon>Archaea</taxon>
        <taxon>Methanobacteriati</taxon>
        <taxon>Methanobacteriota</taxon>
        <taxon>Stenosarchaea group</taxon>
        <taxon>Halobacteria</taxon>
        <taxon>Halobacteriales</taxon>
        <taxon>Haloarculaceae</taxon>
        <taxon>Haloarcula</taxon>
    </lineage>
</organism>
<dbReference type="Proteomes" id="UP000011524">
    <property type="component" value="Unassembled WGS sequence"/>
</dbReference>
<dbReference type="eggNOG" id="arCOG00805">
    <property type="taxonomic scope" value="Archaea"/>
</dbReference>
<reference evidence="1 2" key="1">
    <citation type="journal article" date="2014" name="PLoS Genet.">
        <title>Phylogenetically driven sequencing of extremely halophilic archaea reveals strategies for static and dynamic osmo-response.</title>
        <authorList>
            <person name="Becker E.A."/>
            <person name="Seitzer P.M."/>
            <person name="Tritt A."/>
            <person name="Larsen D."/>
            <person name="Krusor M."/>
            <person name="Yao A.I."/>
            <person name="Wu D."/>
            <person name="Madern D."/>
            <person name="Eisen J.A."/>
            <person name="Darling A.E."/>
            <person name="Facciotti M.T."/>
        </authorList>
    </citation>
    <scope>NUCLEOTIDE SEQUENCE [LARGE SCALE GENOMIC DNA]</scope>
    <source>
        <strain evidence="2">ATCC 49778 / DSM 6131 / JCM 7785 / NBRC 101032 / NCIMB 13157 / TR-1</strain>
    </source>
</reference>
<sequence length="72" mass="7747">MTEYTLDRTTAETTGTLAGEPTSAALADSFSSRFSLTNSSVEQAERGRRVDISEASTAGLAEHYRPQMLAYA</sequence>
<gene>
    <name evidence="1" type="ORF">C444_17347</name>
</gene>
<dbReference type="EMBL" id="AOLY01000040">
    <property type="protein sequence ID" value="EMA28280.1"/>
    <property type="molecule type" value="Genomic_DNA"/>
</dbReference>
<accession>M0L8M3</accession>
<evidence type="ECO:0000313" key="1">
    <source>
        <dbReference type="EMBL" id="EMA28280.1"/>
    </source>
</evidence>
<name>M0L8M3_HALJT</name>